<evidence type="ECO:0000313" key="2">
    <source>
        <dbReference type="EMBL" id="PWC10072.1"/>
    </source>
</evidence>
<dbReference type="AlphaFoldDB" id="A0A2U1TL61"/>
<proteinExistence type="predicted"/>
<organism evidence="2 3">
    <name type="scientific">Brenneria corticis</name>
    <dbReference type="NCBI Taxonomy" id="2173106"/>
    <lineage>
        <taxon>Bacteria</taxon>
        <taxon>Pseudomonadati</taxon>
        <taxon>Pseudomonadota</taxon>
        <taxon>Gammaproteobacteria</taxon>
        <taxon>Enterobacterales</taxon>
        <taxon>Pectobacteriaceae</taxon>
        <taxon>Brenneria</taxon>
    </lineage>
</organism>
<dbReference type="Proteomes" id="UP000296159">
    <property type="component" value="Unassembled WGS sequence"/>
</dbReference>
<comment type="caution">
    <text evidence="2">The sequence shown here is derived from an EMBL/GenBank/DDBJ whole genome shotgun (WGS) entry which is preliminary data.</text>
</comment>
<feature type="transmembrane region" description="Helical" evidence="1">
    <location>
        <begin position="40"/>
        <end position="58"/>
    </location>
</feature>
<name>A0A2U1TL61_9GAMM</name>
<keyword evidence="3" id="KW-1185">Reference proteome</keyword>
<feature type="transmembrane region" description="Helical" evidence="1">
    <location>
        <begin position="7"/>
        <end position="34"/>
    </location>
</feature>
<keyword evidence="1" id="KW-0812">Transmembrane</keyword>
<protein>
    <submittedName>
        <fullName evidence="2">Uncharacterized protein</fullName>
    </submittedName>
</protein>
<dbReference type="EMBL" id="QDKH01000041">
    <property type="protein sequence ID" value="PWC10072.1"/>
    <property type="molecule type" value="Genomic_DNA"/>
</dbReference>
<reference evidence="2 3" key="1">
    <citation type="submission" date="2018-04" db="EMBL/GenBank/DDBJ databases">
        <title>Brenneria corticis sp.nov.</title>
        <authorList>
            <person name="Li Y."/>
        </authorList>
    </citation>
    <scope>NUCLEOTIDE SEQUENCE [LARGE SCALE GENOMIC DNA]</scope>
    <source>
        <strain evidence="2 3">CFCC 11842</strain>
    </source>
</reference>
<evidence type="ECO:0000313" key="3">
    <source>
        <dbReference type="Proteomes" id="UP000296159"/>
    </source>
</evidence>
<keyword evidence="1" id="KW-0472">Membrane</keyword>
<accession>A0A2U1TL61</accession>
<gene>
    <name evidence="2" type="ORF">DDT56_22600</name>
</gene>
<keyword evidence="1" id="KW-1133">Transmembrane helix</keyword>
<sequence length="62" mass="7257">MKNKKYFPILLALMFLVLFVGMLFLSKTIFWMFGTDVNSFNIRALTGFGSLMITWFLFSISF</sequence>
<evidence type="ECO:0000256" key="1">
    <source>
        <dbReference type="SAM" id="Phobius"/>
    </source>
</evidence>